<dbReference type="NCBIfam" id="TIGR00738">
    <property type="entry name" value="rrf2_super"/>
    <property type="match status" value="1"/>
</dbReference>
<dbReference type="Pfam" id="PF02082">
    <property type="entry name" value="Rrf2"/>
    <property type="match status" value="1"/>
</dbReference>
<dbReference type="InterPro" id="IPR036388">
    <property type="entry name" value="WH-like_DNA-bd_sf"/>
</dbReference>
<dbReference type="GO" id="GO:0003700">
    <property type="term" value="F:DNA-binding transcription factor activity"/>
    <property type="evidence" value="ECO:0007669"/>
    <property type="project" value="TreeGrafter"/>
</dbReference>
<name>A0A1Q2L1S9_9BACL</name>
<dbReference type="InterPro" id="IPR000944">
    <property type="entry name" value="Tscrpt_reg_Rrf2"/>
</dbReference>
<dbReference type="Gene3D" id="1.10.10.10">
    <property type="entry name" value="Winged helix-like DNA-binding domain superfamily/Winged helix DNA-binding domain"/>
    <property type="match status" value="1"/>
</dbReference>
<dbReference type="GO" id="GO:0005829">
    <property type="term" value="C:cytosol"/>
    <property type="evidence" value="ECO:0007669"/>
    <property type="project" value="TreeGrafter"/>
</dbReference>
<organism evidence="1 2">
    <name type="scientific">Planococcus lenghuensis</name>
    <dbReference type="NCBI Taxonomy" id="2213202"/>
    <lineage>
        <taxon>Bacteria</taxon>
        <taxon>Bacillati</taxon>
        <taxon>Bacillota</taxon>
        <taxon>Bacilli</taxon>
        <taxon>Bacillales</taxon>
        <taxon>Caryophanaceae</taxon>
        <taxon>Planococcus</taxon>
    </lineage>
</organism>
<dbReference type="SUPFAM" id="SSF46785">
    <property type="entry name" value="Winged helix' DNA-binding domain"/>
    <property type="match status" value="1"/>
</dbReference>
<dbReference type="InterPro" id="IPR036390">
    <property type="entry name" value="WH_DNA-bd_sf"/>
</dbReference>
<dbReference type="PANTHER" id="PTHR33221:SF9">
    <property type="entry name" value="RRF2 FAMILY PROTEIN"/>
    <property type="match status" value="1"/>
</dbReference>
<evidence type="ECO:0000313" key="2">
    <source>
        <dbReference type="Proteomes" id="UP000188184"/>
    </source>
</evidence>
<accession>A0A1Q2L1S9</accession>
<dbReference type="OrthoDB" id="9808360at2"/>
<dbReference type="KEGG" id="pmar:B0X71_15835"/>
<proteinExistence type="predicted"/>
<dbReference type="PANTHER" id="PTHR33221">
    <property type="entry name" value="WINGED HELIX-TURN-HELIX TRANSCRIPTIONAL REGULATOR, RRF2 FAMILY"/>
    <property type="match status" value="1"/>
</dbReference>
<sequence>MKYSKATNYALHTMMHLSNQPAGQTLGVVPLADKQDVSATYLSKILTKLVKANLIESATGVNGGYRLMKRSKEISFLDVINAIEGEMALFSCTADHAELEEDEDCLIDEVMERAEQHMKQYLDQQLIRDVAEKFRVRHSS</sequence>
<gene>
    <name evidence="1" type="ORF">B0X71_15835</name>
</gene>
<evidence type="ECO:0000313" key="1">
    <source>
        <dbReference type="EMBL" id="AQQ54425.1"/>
    </source>
</evidence>
<reference evidence="1 2" key="1">
    <citation type="submission" date="2017-02" db="EMBL/GenBank/DDBJ databases">
        <title>The complete genomic sequence of a novel cold adapted crude oil-degrading bacterium Planococcus qaidamina Y42.</title>
        <authorList>
            <person name="Yang R."/>
        </authorList>
    </citation>
    <scope>NUCLEOTIDE SEQUENCE [LARGE SCALE GENOMIC DNA]</scope>
    <source>
        <strain evidence="1 2">Y42</strain>
    </source>
</reference>
<dbReference type="PROSITE" id="PS51197">
    <property type="entry name" value="HTH_RRF2_2"/>
    <property type="match status" value="1"/>
</dbReference>
<dbReference type="RefSeq" id="WP_077590319.1">
    <property type="nucleotide sequence ID" value="NZ_CP019640.1"/>
</dbReference>
<dbReference type="AlphaFoldDB" id="A0A1Q2L1S9"/>
<protein>
    <submittedName>
        <fullName evidence="1">Transcriptional regulator</fullName>
    </submittedName>
</protein>
<dbReference type="EMBL" id="CP019640">
    <property type="protein sequence ID" value="AQQ54425.1"/>
    <property type="molecule type" value="Genomic_DNA"/>
</dbReference>
<keyword evidence="2" id="KW-1185">Reference proteome</keyword>
<dbReference type="Proteomes" id="UP000188184">
    <property type="component" value="Chromosome"/>
</dbReference>